<feature type="region of interest" description="Disordered" evidence="1">
    <location>
        <begin position="132"/>
        <end position="190"/>
    </location>
</feature>
<feature type="compositionally biased region" description="Basic and acidic residues" evidence="1">
    <location>
        <begin position="533"/>
        <end position="582"/>
    </location>
</feature>
<keyword evidence="3" id="KW-1185">Reference proteome</keyword>
<feature type="compositionally biased region" description="Basic and acidic residues" evidence="1">
    <location>
        <begin position="181"/>
        <end position="190"/>
    </location>
</feature>
<comment type="caution">
    <text evidence="2">The sequence shown here is derived from an EMBL/GenBank/DDBJ whole genome shotgun (WGS) entry which is preliminary data.</text>
</comment>
<reference evidence="2 3" key="1">
    <citation type="submission" date="2016-06" db="EMBL/GenBank/DDBJ databases">
        <title>Living apart together: crosstalk between the core and supernumerary genomes in a fungal plant pathogen.</title>
        <authorList>
            <person name="Vanheule A."/>
            <person name="Audenaert K."/>
            <person name="Warris S."/>
            <person name="Van De Geest H."/>
            <person name="Schijlen E."/>
            <person name="Hofte M."/>
            <person name="De Saeger S."/>
            <person name="Haesaert G."/>
            <person name="Waalwijk C."/>
            <person name="Van Der Lee T."/>
        </authorList>
    </citation>
    <scope>NUCLEOTIDE SEQUENCE [LARGE SCALE GENOMIC DNA]</scope>
    <source>
        <strain evidence="2 3">2516</strain>
    </source>
</reference>
<evidence type="ECO:0000256" key="1">
    <source>
        <dbReference type="SAM" id="MobiDB-lite"/>
    </source>
</evidence>
<name>A0A1B8AHH4_FUSPO</name>
<protein>
    <submittedName>
        <fullName evidence="2">Uncharacterized protein</fullName>
    </submittedName>
</protein>
<feature type="region of interest" description="Disordered" evidence="1">
    <location>
        <begin position="441"/>
        <end position="615"/>
    </location>
</feature>
<evidence type="ECO:0000313" key="2">
    <source>
        <dbReference type="EMBL" id="OBS19955.1"/>
    </source>
</evidence>
<feature type="compositionally biased region" description="Pro residues" evidence="1">
    <location>
        <begin position="454"/>
        <end position="465"/>
    </location>
</feature>
<accession>A0A1B8AHH4</accession>
<dbReference type="Proteomes" id="UP000091967">
    <property type="component" value="Unassembled WGS sequence"/>
</dbReference>
<gene>
    <name evidence="2" type="ORF">FPOA_11679</name>
</gene>
<feature type="compositionally biased region" description="Basic and acidic residues" evidence="1">
    <location>
        <begin position="477"/>
        <end position="491"/>
    </location>
</feature>
<dbReference type="AlphaFoldDB" id="A0A1B8AHH4"/>
<sequence>MTAQRPNTPEVREMHDILDDFLRGDVVQDQPELYHAVKALMTAKPEYRKPITMIPTHEVELRRDYAVQIEKRLLIADRNFKLTSVHLTAIMMTPLENLERHGYLSPRQASVNELASRLTMAADLVKRYIRHKISSHPHSTMKSTTKKSTTKGTKPGSQAASSRKSRSNKKGVNPDDPYFPPDDRGLDQKDLCRDRDKKRCIFTQTAQGDVAHIIPRTWNDSVEHVLLTKKVIAAAQAFMDQETFSKYEGLFADDNNLGTTDKHWNMLYLNKQQHWYLDHTSIGLKCLGMEYPFPEDDTKATVLIQLNWLHRTKLNPNKAVTSQGDGNDFDKMIEGLRQFENERSPARVEDGEGMFAAVRVNNHVPLISGHVVRVTMASEDAHKCKAMLDLSWTLGVIAAMSGAAEWLELSHDDDDDREEISQMASVDQWVQNQTQRYLMEQSHKANLPSGAPSLPAPGAPGLPPRSPDRPAWSPDRSPSRPPDRSLSRPPDRSPSLAPAPPPRTPDRPPRTLGQSPAERLQSPIPLGMITNRPRQDSSPKRKLRLELLDSRARTSPRRGDATRDDATRDDASRDPSPDKGSEKLQQGQEPGSPQAIVLQTESRRGSPRSPRSPRK</sequence>
<dbReference type="EMBL" id="LYXU01000004">
    <property type="protein sequence ID" value="OBS19955.1"/>
    <property type="molecule type" value="Genomic_DNA"/>
</dbReference>
<feature type="compositionally biased region" description="Low complexity" evidence="1">
    <location>
        <begin position="150"/>
        <end position="162"/>
    </location>
</feature>
<evidence type="ECO:0000313" key="3">
    <source>
        <dbReference type="Proteomes" id="UP000091967"/>
    </source>
</evidence>
<organism evidence="2 3">
    <name type="scientific">Fusarium poae</name>
    <dbReference type="NCBI Taxonomy" id="36050"/>
    <lineage>
        <taxon>Eukaryota</taxon>
        <taxon>Fungi</taxon>
        <taxon>Dikarya</taxon>
        <taxon>Ascomycota</taxon>
        <taxon>Pezizomycotina</taxon>
        <taxon>Sordariomycetes</taxon>
        <taxon>Hypocreomycetidae</taxon>
        <taxon>Hypocreales</taxon>
        <taxon>Nectriaceae</taxon>
        <taxon>Fusarium</taxon>
    </lineage>
</organism>
<proteinExistence type="predicted"/>